<dbReference type="Proteomes" id="UP000002195">
    <property type="component" value="Unassembled WGS sequence"/>
</dbReference>
<dbReference type="PaxDb" id="44689-DDB0189900"/>
<dbReference type="PANTHER" id="PTHR32134:SF169">
    <property type="entry name" value="FNIP REPEAT-CONTAINING PROTEIN-RELATED"/>
    <property type="match status" value="1"/>
</dbReference>
<dbReference type="InParanoid" id="Q55F52"/>
<dbReference type="PANTHER" id="PTHR32134">
    <property type="entry name" value="FNIP REPEAT-CONTAINING PROTEIN"/>
    <property type="match status" value="1"/>
</dbReference>
<dbReference type="GeneID" id="8616501"/>
<dbReference type="HOGENOM" id="CLU_706814_0_0_1"/>
<evidence type="ECO:0000313" key="3">
    <source>
        <dbReference type="Proteomes" id="UP000002195"/>
    </source>
</evidence>
<evidence type="ECO:0000313" key="2">
    <source>
        <dbReference type="EMBL" id="EAL73580.1"/>
    </source>
</evidence>
<dbReference type="Pfam" id="PF05725">
    <property type="entry name" value="FNIP"/>
    <property type="match status" value="2"/>
</dbReference>
<dbReference type="InterPro" id="IPR051251">
    <property type="entry name" value="STK_FNIP-Repeat"/>
</dbReference>
<evidence type="ECO:0008006" key="4">
    <source>
        <dbReference type="Google" id="ProtNLM"/>
    </source>
</evidence>
<dbReference type="InterPro" id="IPR008615">
    <property type="entry name" value="FNIP"/>
</dbReference>
<protein>
    <recommendedName>
        <fullName evidence="4">FNIP repeat-containing protein</fullName>
    </recommendedName>
</protein>
<keyword evidence="3" id="KW-1185">Reference proteome</keyword>
<reference evidence="2 3" key="1">
    <citation type="journal article" date="2005" name="Nature">
        <title>The genome of the social amoeba Dictyostelium discoideum.</title>
        <authorList>
            <consortium name="The Dictyostelium discoideum Sequencing Consortium"/>
            <person name="Eichinger L."/>
            <person name="Pachebat J.A."/>
            <person name="Glockner G."/>
            <person name="Rajandream M.A."/>
            <person name="Sucgang R."/>
            <person name="Berriman M."/>
            <person name="Song J."/>
            <person name="Olsen R."/>
            <person name="Szafranski K."/>
            <person name="Xu Q."/>
            <person name="Tunggal B."/>
            <person name="Kummerfeld S."/>
            <person name="Madera M."/>
            <person name="Konfortov B.A."/>
            <person name="Rivero F."/>
            <person name="Bankier A.T."/>
            <person name="Lehmann R."/>
            <person name="Hamlin N."/>
            <person name="Davies R."/>
            <person name="Gaudet P."/>
            <person name="Fey P."/>
            <person name="Pilcher K."/>
            <person name="Chen G."/>
            <person name="Saunders D."/>
            <person name="Sodergren E."/>
            <person name="Davis P."/>
            <person name="Kerhornou A."/>
            <person name="Nie X."/>
            <person name="Hall N."/>
            <person name="Anjard C."/>
            <person name="Hemphill L."/>
            <person name="Bason N."/>
            <person name="Farbrother P."/>
            <person name="Desany B."/>
            <person name="Just E."/>
            <person name="Morio T."/>
            <person name="Rost R."/>
            <person name="Churcher C."/>
            <person name="Cooper J."/>
            <person name="Haydock S."/>
            <person name="van Driessche N."/>
            <person name="Cronin A."/>
            <person name="Goodhead I."/>
            <person name="Muzny D."/>
            <person name="Mourier T."/>
            <person name="Pain A."/>
            <person name="Lu M."/>
            <person name="Harper D."/>
            <person name="Lindsay R."/>
            <person name="Hauser H."/>
            <person name="James K."/>
            <person name="Quiles M."/>
            <person name="Madan Babu M."/>
            <person name="Saito T."/>
            <person name="Buchrieser C."/>
            <person name="Wardroper A."/>
            <person name="Felder M."/>
            <person name="Thangavelu M."/>
            <person name="Johnson D."/>
            <person name="Knights A."/>
            <person name="Loulseged H."/>
            <person name="Mungall K."/>
            <person name="Oliver K."/>
            <person name="Price C."/>
            <person name="Quail M.A."/>
            <person name="Urushihara H."/>
            <person name="Hernandez J."/>
            <person name="Rabbinowitsch E."/>
            <person name="Steffen D."/>
            <person name="Sanders M."/>
            <person name="Ma J."/>
            <person name="Kohara Y."/>
            <person name="Sharp S."/>
            <person name="Simmonds M."/>
            <person name="Spiegler S."/>
            <person name="Tivey A."/>
            <person name="Sugano S."/>
            <person name="White B."/>
            <person name="Walker D."/>
            <person name="Woodward J."/>
            <person name="Winckler T."/>
            <person name="Tanaka Y."/>
            <person name="Shaulsky G."/>
            <person name="Schleicher M."/>
            <person name="Weinstock G."/>
            <person name="Rosenthal A."/>
            <person name="Cox E.C."/>
            <person name="Chisholm R.L."/>
            <person name="Gibbs R."/>
            <person name="Loomis W.F."/>
            <person name="Platzer M."/>
            <person name="Kay R.R."/>
            <person name="Williams J."/>
            <person name="Dear P.H."/>
            <person name="Noegel A.A."/>
            <person name="Barrell B."/>
            <person name="Kuspa A."/>
        </authorList>
    </citation>
    <scope>NUCLEOTIDE SEQUENCE [LARGE SCALE GENOMIC DNA]</scope>
    <source>
        <strain evidence="2 3">AX4</strain>
    </source>
</reference>
<gene>
    <name evidence="2" type="ORF">DDB_G0268254</name>
</gene>
<sequence length="391" mass="44676">MDNIIYYYLINNYNNNNNNNKNESEEFLYCLLILSINNLNITFNQLQEYCNNINDKNNIGNIQKKRKISIQEEEKEQNYLNDLKGLNYQQFQIINNHLHINILGNKRIAFDCSIQIIIKNNLNHQIINNNNQLILKSLPLDQINKELNQYIDYNYILFKKFDQALTCNIIGNTLKTINFGSRFNQALSDSNGTILNGSIPKSITDLNYHFNSKNNSIKLIPNSTVRDSNSKSIPGGTTSLTFDSSFDQKIKRGMIPHNVTSLEFLGSRGSKIESNSLPISIKTLVFDVHETSNNLKDIFLPNITSLTLNSCSDYQQLPKSIQTLSIYIPLDSTLINPFSGFKNLTSLDIQTQEHNLPDEIFPNSLTTLTLDCPNLQLTNNLLPKNLKTLLK</sequence>
<evidence type="ECO:0000256" key="1">
    <source>
        <dbReference type="ARBA" id="ARBA00022737"/>
    </source>
</evidence>
<keyword evidence="1" id="KW-0677">Repeat</keyword>
<dbReference type="KEGG" id="ddi:DDB_G0268254"/>
<dbReference type="SMR" id="Q55F52"/>
<dbReference type="FunCoup" id="Q55F52">
    <property type="interactions" value="141"/>
</dbReference>
<proteinExistence type="predicted"/>
<accession>Q55F52</accession>
<name>Q55F52_DICDI</name>
<comment type="caution">
    <text evidence="2">The sequence shown here is derived from an EMBL/GenBank/DDBJ whole genome shotgun (WGS) entry which is preliminary data.</text>
</comment>
<dbReference type="VEuPathDB" id="AmoebaDB:DDB_G0268254"/>
<dbReference type="RefSeq" id="XP_647681.1">
    <property type="nucleotide sequence ID" value="XM_642589.1"/>
</dbReference>
<dbReference type="PhylomeDB" id="Q55F52"/>
<organism evidence="2 3">
    <name type="scientific">Dictyostelium discoideum</name>
    <name type="common">Social amoeba</name>
    <dbReference type="NCBI Taxonomy" id="44689"/>
    <lineage>
        <taxon>Eukaryota</taxon>
        <taxon>Amoebozoa</taxon>
        <taxon>Evosea</taxon>
        <taxon>Eumycetozoa</taxon>
        <taxon>Dictyostelia</taxon>
        <taxon>Dictyosteliales</taxon>
        <taxon>Dictyosteliaceae</taxon>
        <taxon>Dictyostelium</taxon>
    </lineage>
</organism>
<dbReference type="EMBL" id="AAFI02000003">
    <property type="protein sequence ID" value="EAL73580.1"/>
    <property type="molecule type" value="Genomic_DNA"/>
</dbReference>
<dbReference type="AlphaFoldDB" id="Q55F52"/>